<dbReference type="PANTHER" id="PTHR30349">
    <property type="entry name" value="PHAGE INTEGRASE-RELATED"/>
    <property type="match status" value="1"/>
</dbReference>
<evidence type="ECO:0000256" key="1">
    <source>
        <dbReference type="ARBA" id="ARBA00022908"/>
    </source>
</evidence>
<evidence type="ECO:0000256" key="3">
    <source>
        <dbReference type="ARBA" id="ARBA00023172"/>
    </source>
</evidence>
<dbReference type="InterPro" id="IPR010998">
    <property type="entry name" value="Integrase_recombinase_N"/>
</dbReference>
<gene>
    <name evidence="7" type="ORF">C449_07730</name>
</gene>
<dbReference type="Proteomes" id="UP000011669">
    <property type="component" value="Unassembled WGS sequence"/>
</dbReference>
<evidence type="ECO:0000259" key="6">
    <source>
        <dbReference type="PROSITE" id="PS51900"/>
    </source>
</evidence>
<protein>
    <submittedName>
        <fullName evidence="7">Site-specific recombinase xerd</fullName>
    </submittedName>
</protein>
<dbReference type="AlphaFoldDB" id="M0MJH0"/>
<organism evidence="7 8">
    <name type="scientific">Halococcus saccharolyticus DSM 5350</name>
    <dbReference type="NCBI Taxonomy" id="1227455"/>
    <lineage>
        <taxon>Archaea</taxon>
        <taxon>Methanobacteriati</taxon>
        <taxon>Methanobacteriota</taxon>
        <taxon>Stenosarchaea group</taxon>
        <taxon>Halobacteria</taxon>
        <taxon>Halobacteriales</taxon>
        <taxon>Halococcaceae</taxon>
        <taxon>Halococcus</taxon>
    </lineage>
</organism>
<dbReference type="STRING" id="1227455.C449_07730"/>
<dbReference type="PROSITE" id="PS51900">
    <property type="entry name" value="CB"/>
    <property type="match status" value="1"/>
</dbReference>
<keyword evidence="3" id="KW-0233">DNA recombination</keyword>
<reference evidence="7 8" key="1">
    <citation type="journal article" date="2014" name="PLoS Genet.">
        <title>Phylogenetically driven sequencing of extremely halophilic archaea reveals strategies for static and dynamic osmo-response.</title>
        <authorList>
            <person name="Becker E.A."/>
            <person name="Seitzer P.M."/>
            <person name="Tritt A."/>
            <person name="Larsen D."/>
            <person name="Krusor M."/>
            <person name="Yao A.I."/>
            <person name="Wu D."/>
            <person name="Madern D."/>
            <person name="Eisen J.A."/>
            <person name="Darling A.E."/>
            <person name="Facciotti M.T."/>
        </authorList>
    </citation>
    <scope>NUCLEOTIDE SEQUENCE [LARGE SCALE GENOMIC DNA]</scope>
    <source>
        <strain evidence="7 8">DSM 5350</strain>
    </source>
</reference>
<dbReference type="FunCoup" id="M0MJH0">
    <property type="interactions" value="3"/>
</dbReference>
<keyword evidence="1" id="KW-0229">DNA integration</keyword>
<proteinExistence type="predicted"/>
<evidence type="ECO:0000256" key="4">
    <source>
        <dbReference type="PROSITE-ProRule" id="PRU01248"/>
    </source>
</evidence>
<dbReference type="GO" id="GO:0006310">
    <property type="term" value="P:DNA recombination"/>
    <property type="evidence" value="ECO:0007669"/>
    <property type="project" value="UniProtKB-KW"/>
</dbReference>
<dbReference type="PATRIC" id="fig|1227455.4.peg.1582"/>
<dbReference type="InParanoid" id="M0MJH0"/>
<dbReference type="GO" id="GO:0015074">
    <property type="term" value="P:DNA integration"/>
    <property type="evidence" value="ECO:0007669"/>
    <property type="project" value="UniProtKB-KW"/>
</dbReference>
<dbReference type="GO" id="GO:0003677">
    <property type="term" value="F:DNA binding"/>
    <property type="evidence" value="ECO:0007669"/>
    <property type="project" value="UniProtKB-UniRule"/>
</dbReference>
<keyword evidence="2 4" id="KW-0238">DNA-binding</keyword>
<dbReference type="RefSeq" id="WP_006077398.1">
    <property type="nucleotide sequence ID" value="NZ_AOMD01000018.1"/>
</dbReference>
<dbReference type="Pfam" id="PF02899">
    <property type="entry name" value="Phage_int_SAM_1"/>
    <property type="match status" value="1"/>
</dbReference>
<dbReference type="PROSITE" id="PS51898">
    <property type="entry name" value="TYR_RECOMBINASE"/>
    <property type="match status" value="1"/>
</dbReference>
<dbReference type="InterPro" id="IPR013762">
    <property type="entry name" value="Integrase-like_cat_sf"/>
</dbReference>
<evidence type="ECO:0000313" key="8">
    <source>
        <dbReference type="Proteomes" id="UP000011669"/>
    </source>
</evidence>
<dbReference type="Gene3D" id="1.10.443.10">
    <property type="entry name" value="Intergrase catalytic core"/>
    <property type="match status" value="1"/>
</dbReference>
<feature type="domain" description="Tyr recombinase" evidence="5">
    <location>
        <begin position="129"/>
        <end position="323"/>
    </location>
</feature>
<dbReference type="InterPro" id="IPR011010">
    <property type="entry name" value="DNA_brk_join_enz"/>
</dbReference>
<comment type="caution">
    <text evidence="7">The sequence shown here is derived from an EMBL/GenBank/DDBJ whole genome shotgun (WGS) entry which is preliminary data.</text>
</comment>
<dbReference type="InterPro" id="IPR050090">
    <property type="entry name" value="Tyrosine_recombinase_XerCD"/>
</dbReference>
<dbReference type="EMBL" id="AOMD01000018">
    <property type="protein sequence ID" value="EMA45493.1"/>
    <property type="molecule type" value="Genomic_DNA"/>
</dbReference>
<dbReference type="OrthoDB" id="142231at2157"/>
<accession>M0MJH0</accession>
<dbReference type="PANTHER" id="PTHR30349:SF41">
    <property type="entry name" value="INTEGRASE_RECOMBINASE PROTEIN MJ0367-RELATED"/>
    <property type="match status" value="1"/>
</dbReference>
<evidence type="ECO:0000313" key="7">
    <source>
        <dbReference type="EMBL" id="EMA45493.1"/>
    </source>
</evidence>
<dbReference type="CDD" id="cd00397">
    <property type="entry name" value="DNA_BRE_C"/>
    <property type="match status" value="1"/>
</dbReference>
<feature type="domain" description="Core-binding (CB)" evidence="6">
    <location>
        <begin position="9"/>
        <end position="93"/>
    </location>
</feature>
<keyword evidence="8" id="KW-1185">Reference proteome</keyword>
<evidence type="ECO:0000259" key="5">
    <source>
        <dbReference type="PROSITE" id="PS51898"/>
    </source>
</evidence>
<dbReference type="InterPro" id="IPR004107">
    <property type="entry name" value="Integrase_SAM-like_N"/>
</dbReference>
<dbReference type="Gene3D" id="1.10.150.130">
    <property type="match status" value="1"/>
</dbReference>
<dbReference type="Pfam" id="PF00589">
    <property type="entry name" value="Phage_integrase"/>
    <property type="match status" value="1"/>
</dbReference>
<dbReference type="InterPro" id="IPR002104">
    <property type="entry name" value="Integrase_catalytic"/>
</dbReference>
<dbReference type="InterPro" id="IPR044068">
    <property type="entry name" value="CB"/>
</dbReference>
<dbReference type="SUPFAM" id="SSF56349">
    <property type="entry name" value="DNA breaking-rejoining enzymes"/>
    <property type="match status" value="1"/>
</dbReference>
<name>M0MJH0_9EURY</name>
<sequence length="328" mass="38202">MAATTTRTPIGNEHIDEFLDDVHGLKSDGTYQTRHSDLKNFYGWMQDNGHDDVTELSARDIRKYLIWNDRQGYAPATIQSRYMSVTMLFKELSGIYDVIDEDDNPMENLDYMSVSGLMEGTKKTDDDPDNVVFVTPEEVNMMCEDAPNPQHRNQLILRILFQTGVRVQECRDMKLEHVDRDERSIQIHSQKTDDWRTVWWQPGKVDTLMAMWVDHLRDTHSPAAESDHLFLTNRSEKLGKSRIQEMVRDTAKRAGIQSVLYTDPAGKDHHRITPHAFRHGHCVNAVRNDIDIAFVREHVGHESIETTKRYLQFKEEEIRDAYHRFDTA</sequence>
<evidence type="ECO:0000256" key="2">
    <source>
        <dbReference type="ARBA" id="ARBA00023125"/>
    </source>
</evidence>